<proteinExistence type="predicted"/>
<protein>
    <submittedName>
        <fullName evidence="2">Aminoglycoside phosphotransferase</fullName>
    </submittedName>
</protein>
<dbReference type="EMBL" id="LRDC01000018">
    <property type="protein sequence ID" value="KVX01909.1"/>
    <property type="molecule type" value="Genomic_DNA"/>
</dbReference>
<comment type="caution">
    <text evidence="2">The sequence shown here is derived from an EMBL/GenBank/DDBJ whole genome shotgun (WGS) entry which is preliminary data.</text>
</comment>
<evidence type="ECO:0000313" key="2">
    <source>
        <dbReference type="EMBL" id="KVX01909.1"/>
    </source>
</evidence>
<dbReference type="PANTHER" id="PTHR21064">
    <property type="entry name" value="AMINOGLYCOSIDE PHOSPHOTRANSFERASE DOMAIN-CONTAINING PROTEIN-RELATED"/>
    <property type="match status" value="1"/>
</dbReference>
<evidence type="ECO:0000259" key="1">
    <source>
        <dbReference type="Pfam" id="PF01636"/>
    </source>
</evidence>
<dbReference type="InterPro" id="IPR050249">
    <property type="entry name" value="Pseudomonas-type_ThrB"/>
</dbReference>
<dbReference type="GO" id="GO:0016740">
    <property type="term" value="F:transferase activity"/>
    <property type="evidence" value="ECO:0007669"/>
    <property type="project" value="UniProtKB-KW"/>
</dbReference>
<sequence>MVNFIRKNVLSQFGFSREHSTLYPLGNGHINQTFLVSDESKSLVLQRINIQIFTDPKVVIQNAANISQHLLIKRQQQHYPLQVVSPVATVTGALYLDLGEQGFWRAIDYLPHSTTIEVVDTLNQAKLAAEAFGHFAEALSDLNPSCIADVIPNFLNLPQRMAQLCEAKAGDTHNRFSHCKDWVDLCLSQTDLLAALVQYEAELPIRICHNDTKINNMLFDNRDMSSMAIIDLDTCMKGYLMYDFGDMVRAFCSPEPEDSTNLTNVYARPEIIIAAATSYIESLGDIITPLEKRSLWLGTKVMPLMLGVRFLTDYLNGDTYFGVKHQTHNLDRAINQLTIYQSLLQQEAQLMPLFNA</sequence>
<feature type="domain" description="Aminoglycoside phosphotransferase" evidence="1">
    <location>
        <begin position="24"/>
        <end position="257"/>
    </location>
</feature>
<dbReference type="Pfam" id="PF01636">
    <property type="entry name" value="APH"/>
    <property type="match status" value="1"/>
</dbReference>
<dbReference type="AlphaFoldDB" id="A0A106C0J4"/>
<dbReference type="InterPro" id="IPR011009">
    <property type="entry name" value="Kinase-like_dom_sf"/>
</dbReference>
<dbReference type="Proteomes" id="UP000055702">
    <property type="component" value="Unassembled WGS sequence"/>
</dbReference>
<dbReference type="Gene3D" id="3.90.1200.10">
    <property type="match status" value="1"/>
</dbReference>
<reference evidence="2 3" key="1">
    <citation type="submission" date="2016-01" db="EMBL/GenBank/DDBJ databases">
        <title>Draft genome of the antarctic isolate Shewanella frigidimarina Ag06-30.</title>
        <authorList>
            <person name="Parmeciano Di Noto G."/>
            <person name="Vazquez S."/>
            <person name="Mac Cormack W."/>
            <person name="Iriarte A."/>
            <person name="Quiroga C."/>
        </authorList>
    </citation>
    <scope>NUCLEOTIDE SEQUENCE [LARGE SCALE GENOMIC DNA]</scope>
    <source>
        <strain evidence="2 3">Ag06-30</strain>
    </source>
</reference>
<accession>A0A106C0J4</accession>
<dbReference type="PANTHER" id="PTHR21064:SF5">
    <property type="entry name" value="SLR1880 PROTEIN"/>
    <property type="match status" value="1"/>
</dbReference>
<gene>
    <name evidence="2" type="ORF">AWJ07_04865</name>
</gene>
<dbReference type="RefSeq" id="WP_059745797.1">
    <property type="nucleotide sequence ID" value="NZ_LRDC01000018.1"/>
</dbReference>
<dbReference type="SUPFAM" id="SSF56112">
    <property type="entry name" value="Protein kinase-like (PK-like)"/>
    <property type="match status" value="1"/>
</dbReference>
<dbReference type="InterPro" id="IPR002575">
    <property type="entry name" value="Aminoglycoside_PTrfase"/>
</dbReference>
<name>A0A106C0J4_SHEFR</name>
<keyword evidence="2" id="KW-0808">Transferase</keyword>
<evidence type="ECO:0000313" key="3">
    <source>
        <dbReference type="Proteomes" id="UP000055702"/>
    </source>
</evidence>
<organism evidence="2">
    <name type="scientific">Shewanella frigidimarina</name>
    <dbReference type="NCBI Taxonomy" id="56812"/>
    <lineage>
        <taxon>Bacteria</taxon>
        <taxon>Pseudomonadati</taxon>
        <taxon>Pseudomonadota</taxon>
        <taxon>Gammaproteobacteria</taxon>
        <taxon>Alteromonadales</taxon>
        <taxon>Shewanellaceae</taxon>
        <taxon>Shewanella</taxon>
    </lineage>
</organism>